<sequence>MLYLRIKFMHNMQIHNINAFHVNFTVQCLCTLLLSQHFVSEGLAPFQIERHLDSTIQSPISSYSS</sequence>
<protein>
    <submittedName>
        <fullName evidence="1">Uncharacterized protein</fullName>
    </submittedName>
</protein>
<dbReference type="EMBL" id="GBXM01021944">
    <property type="protein sequence ID" value="JAH86633.1"/>
    <property type="molecule type" value="Transcribed_RNA"/>
</dbReference>
<reference evidence="1" key="2">
    <citation type="journal article" date="2015" name="Fish Shellfish Immunol.">
        <title>Early steps in the European eel (Anguilla anguilla)-Vibrio vulnificus interaction in the gills: Role of the RtxA13 toxin.</title>
        <authorList>
            <person name="Callol A."/>
            <person name="Pajuelo D."/>
            <person name="Ebbesson L."/>
            <person name="Teles M."/>
            <person name="MacKenzie S."/>
            <person name="Amaro C."/>
        </authorList>
    </citation>
    <scope>NUCLEOTIDE SEQUENCE</scope>
</reference>
<dbReference type="AlphaFoldDB" id="A0A0E9WAW7"/>
<reference evidence="1" key="1">
    <citation type="submission" date="2014-11" db="EMBL/GenBank/DDBJ databases">
        <authorList>
            <person name="Amaro Gonzalez C."/>
        </authorList>
    </citation>
    <scope>NUCLEOTIDE SEQUENCE</scope>
</reference>
<name>A0A0E9WAW7_ANGAN</name>
<proteinExistence type="predicted"/>
<organism evidence="1">
    <name type="scientific">Anguilla anguilla</name>
    <name type="common">European freshwater eel</name>
    <name type="synonym">Muraena anguilla</name>
    <dbReference type="NCBI Taxonomy" id="7936"/>
    <lineage>
        <taxon>Eukaryota</taxon>
        <taxon>Metazoa</taxon>
        <taxon>Chordata</taxon>
        <taxon>Craniata</taxon>
        <taxon>Vertebrata</taxon>
        <taxon>Euteleostomi</taxon>
        <taxon>Actinopterygii</taxon>
        <taxon>Neopterygii</taxon>
        <taxon>Teleostei</taxon>
        <taxon>Anguilliformes</taxon>
        <taxon>Anguillidae</taxon>
        <taxon>Anguilla</taxon>
    </lineage>
</organism>
<accession>A0A0E9WAW7</accession>
<evidence type="ECO:0000313" key="1">
    <source>
        <dbReference type="EMBL" id="JAH86633.1"/>
    </source>
</evidence>